<sequence>MAEQQGIPENLETPENELESCVICGNALDGIQETSCQMCGGKFHQPWSQDSTVPTCGRIGSHEDALAIVFLCDDCFYGRRP</sequence>
<accession>A0A160VB59</accession>
<name>A0A160VB59_9ZZZZ</name>
<dbReference type="EMBL" id="FAXA01000385">
    <property type="protein sequence ID" value="CUV03248.1"/>
    <property type="molecule type" value="Genomic_DNA"/>
</dbReference>
<organism evidence="1">
    <name type="scientific">hydrothermal vent metagenome</name>
    <dbReference type="NCBI Taxonomy" id="652676"/>
    <lineage>
        <taxon>unclassified sequences</taxon>
        <taxon>metagenomes</taxon>
        <taxon>ecological metagenomes</taxon>
    </lineage>
</organism>
<gene>
    <name evidence="1" type="ORF">MGWOODY_Clf1428</name>
</gene>
<evidence type="ECO:0000313" key="1">
    <source>
        <dbReference type="EMBL" id="CUV03248.1"/>
    </source>
</evidence>
<reference evidence="1" key="1">
    <citation type="submission" date="2015-10" db="EMBL/GenBank/DDBJ databases">
        <authorList>
            <person name="Gilbert D.G."/>
        </authorList>
    </citation>
    <scope>NUCLEOTIDE SEQUENCE</scope>
</reference>
<proteinExistence type="predicted"/>
<protein>
    <submittedName>
        <fullName evidence="1">Uncharacterized protein</fullName>
    </submittedName>
</protein>
<dbReference type="AlphaFoldDB" id="A0A160VB59"/>